<evidence type="ECO:0000313" key="3">
    <source>
        <dbReference type="EMBL" id="PSK91149.1"/>
    </source>
</evidence>
<dbReference type="GO" id="GO:0006508">
    <property type="term" value="P:proteolysis"/>
    <property type="evidence" value="ECO:0007669"/>
    <property type="project" value="InterPro"/>
</dbReference>
<comment type="caution">
    <text evidence="3">The sequence shown here is derived from an EMBL/GenBank/DDBJ whole genome shotgun (WGS) entry which is preliminary data.</text>
</comment>
<evidence type="ECO:0000313" key="4">
    <source>
        <dbReference type="Proteomes" id="UP000240572"/>
    </source>
</evidence>
<protein>
    <submittedName>
        <fullName evidence="3">Peptidase S41-like protein</fullName>
    </submittedName>
</protein>
<keyword evidence="1" id="KW-0732">Signal</keyword>
<keyword evidence="4" id="KW-1185">Reference proteome</keyword>
<dbReference type="InterPro" id="IPR005151">
    <property type="entry name" value="Tail-specific_protease"/>
</dbReference>
<dbReference type="AlphaFoldDB" id="A0A2P8D1Q5"/>
<dbReference type="InterPro" id="IPR029045">
    <property type="entry name" value="ClpP/crotonase-like_dom_sf"/>
</dbReference>
<accession>A0A2P8D1Q5</accession>
<proteinExistence type="predicted"/>
<evidence type="ECO:0000259" key="2">
    <source>
        <dbReference type="Pfam" id="PF03572"/>
    </source>
</evidence>
<dbReference type="SUPFAM" id="SSF52096">
    <property type="entry name" value="ClpP/crotonase"/>
    <property type="match status" value="1"/>
</dbReference>
<name>A0A2P8D1Q5_9BACT</name>
<reference evidence="3 4" key="1">
    <citation type="submission" date="2018-03" db="EMBL/GenBank/DDBJ databases">
        <title>Genomic Encyclopedia of Type Strains, Phase III (KMG-III): the genomes of soil and plant-associated and newly described type strains.</title>
        <authorList>
            <person name="Whitman W."/>
        </authorList>
    </citation>
    <scope>NUCLEOTIDE SEQUENCE [LARGE SCALE GENOMIC DNA]</scope>
    <source>
        <strain evidence="3 4">CGMCC 1.12700</strain>
    </source>
</reference>
<dbReference type="Gene3D" id="3.90.226.10">
    <property type="entry name" value="2-enoyl-CoA Hydratase, Chain A, domain 1"/>
    <property type="match status" value="1"/>
</dbReference>
<organism evidence="3 4">
    <name type="scientific">Taibaiella chishuiensis</name>
    <dbReference type="NCBI Taxonomy" id="1434707"/>
    <lineage>
        <taxon>Bacteria</taxon>
        <taxon>Pseudomonadati</taxon>
        <taxon>Bacteroidota</taxon>
        <taxon>Chitinophagia</taxon>
        <taxon>Chitinophagales</taxon>
        <taxon>Chitinophagaceae</taxon>
        <taxon>Taibaiella</taxon>
    </lineage>
</organism>
<feature type="domain" description="Tail specific protease" evidence="2">
    <location>
        <begin position="575"/>
        <end position="713"/>
    </location>
</feature>
<dbReference type="Proteomes" id="UP000240572">
    <property type="component" value="Unassembled WGS sequence"/>
</dbReference>
<gene>
    <name evidence="3" type="ORF">B0I18_106161</name>
</gene>
<feature type="signal peptide" evidence="1">
    <location>
        <begin position="1"/>
        <end position="25"/>
    </location>
</feature>
<dbReference type="EMBL" id="PYGD01000006">
    <property type="protein sequence ID" value="PSK91149.1"/>
    <property type="molecule type" value="Genomic_DNA"/>
</dbReference>
<sequence length="739" mass="82392">MNSCRSILSCVLATAWVFFARPLCAQTDHFNLDFEQSGTGCPPQWRTLISNSDDAAVVLDTAVRKEGKQALLLRAGKTNDPDNDYVCAFSLLPGDFAGNEAAWSLYAKAAFPEKSSATAVFVAIGNSGEILAHQTEDIRMSADWKAYHCILPVDTARIKSFKVILTLNGPGSLWVDDIKCNIDGVPIDMARHREQLPAERDTAFTYGSGIEVLPVNAFTLRSYTKLGMLWGFLKYHHPSVVTGKLNWDAELFRILPGMQVQGTDEEVNQYLEAWVDRLGGGFPKMTERTLKKKDIKMYPDYGYLFDTGFLSPSLRRKLTVLKDCDRTGNQYYVDIDGNAIMNHENPFYSKHDFPDAGTRLLALFRYWNFILYYFPYRYLMTEDWNKNLMASLPEFLNARNANDYTTACLKLVAKIEDGHAQVDRSIPLLANPGTKVVALETQFVDDTLVVSAPYPAEGEASINRGDIITAIAGVATDTLINRYAALRSASNRSALRYYLLAGNESPFRTSKDAIALTIRDRSGYLKTVFAAAGKQAPPGKAPEEAIRLLQDSLVYVYAGSLKNYDIDILRTTYATMRGLIIDLRCYPAYYLVHDLCKWLKKEESVFAQMARPYPKQPGLFCFWPLANGVRNKDYYRGKIVVLVNEATQSQAEFTAMALQTVPGCTVVGTRTAGADGDYSAIVLPGNIRTGISGIGYYYPDRSETQKAGLKIDRVVRPTIKGISAGTDEVLDYAIRLFKK</sequence>
<dbReference type="Gene3D" id="2.60.120.260">
    <property type="entry name" value="Galactose-binding domain-like"/>
    <property type="match status" value="1"/>
</dbReference>
<dbReference type="GO" id="GO:0008236">
    <property type="term" value="F:serine-type peptidase activity"/>
    <property type="evidence" value="ECO:0007669"/>
    <property type="project" value="InterPro"/>
</dbReference>
<dbReference type="Pfam" id="PF03572">
    <property type="entry name" value="Peptidase_S41"/>
    <property type="match status" value="1"/>
</dbReference>
<feature type="chain" id="PRO_5015124642" evidence="1">
    <location>
        <begin position="26"/>
        <end position="739"/>
    </location>
</feature>
<evidence type="ECO:0000256" key="1">
    <source>
        <dbReference type="SAM" id="SignalP"/>
    </source>
</evidence>